<dbReference type="InterPro" id="IPR029753">
    <property type="entry name" value="D-isomer_DH_CS"/>
</dbReference>
<name>A0A178HKN1_9HYPH</name>
<organism evidence="7 8">
    <name type="scientific">Devosia elaeis</name>
    <dbReference type="NCBI Taxonomy" id="1770058"/>
    <lineage>
        <taxon>Bacteria</taxon>
        <taxon>Pseudomonadati</taxon>
        <taxon>Pseudomonadota</taxon>
        <taxon>Alphaproteobacteria</taxon>
        <taxon>Hyphomicrobiales</taxon>
        <taxon>Devosiaceae</taxon>
        <taxon>Devosia</taxon>
    </lineage>
</organism>
<dbReference type="PROSITE" id="PS00670">
    <property type="entry name" value="D_2_HYDROXYACID_DH_2"/>
    <property type="match status" value="1"/>
</dbReference>
<evidence type="ECO:0000256" key="2">
    <source>
        <dbReference type="ARBA" id="ARBA00023002"/>
    </source>
</evidence>
<dbReference type="FunFam" id="3.40.50.720:FF:000203">
    <property type="entry name" value="D-3-phosphoglycerate dehydrogenase (SerA)"/>
    <property type="match status" value="1"/>
</dbReference>
<evidence type="ECO:0000259" key="5">
    <source>
        <dbReference type="Pfam" id="PF00389"/>
    </source>
</evidence>
<proteinExistence type="inferred from homology"/>
<dbReference type="SUPFAM" id="SSF51735">
    <property type="entry name" value="NAD(P)-binding Rossmann-fold domains"/>
    <property type="match status" value="1"/>
</dbReference>
<dbReference type="InterPro" id="IPR006140">
    <property type="entry name" value="D-isomer_DH_NAD-bd"/>
</dbReference>
<evidence type="ECO:0000256" key="4">
    <source>
        <dbReference type="RuleBase" id="RU003719"/>
    </source>
</evidence>
<dbReference type="InterPro" id="IPR050418">
    <property type="entry name" value="D-iso_2-hydroxyacid_DH_PdxB"/>
</dbReference>
<evidence type="ECO:0000313" key="8">
    <source>
        <dbReference type="Proteomes" id="UP000078389"/>
    </source>
</evidence>
<evidence type="ECO:0000313" key="7">
    <source>
        <dbReference type="EMBL" id="OAM72980.1"/>
    </source>
</evidence>
<dbReference type="STRING" id="1770058.A3840_18835"/>
<dbReference type="OrthoDB" id="9793626at2"/>
<dbReference type="Gene3D" id="3.40.50.720">
    <property type="entry name" value="NAD(P)-binding Rossmann-like Domain"/>
    <property type="match status" value="2"/>
</dbReference>
<dbReference type="InterPro" id="IPR043322">
    <property type="entry name" value="CtBP"/>
</dbReference>
<dbReference type="Pfam" id="PF02826">
    <property type="entry name" value="2-Hacid_dh_C"/>
    <property type="match status" value="1"/>
</dbReference>
<comment type="similarity">
    <text evidence="1 4">Belongs to the D-isomer specific 2-hydroxyacid dehydrogenase family.</text>
</comment>
<dbReference type="AlphaFoldDB" id="A0A178HKN1"/>
<keyword evidence="2 4" id="KW-0560">Oxidoreductase</keyword>
<accession>A0A178HKN1</accession>
<sequence length="321" mass="34786">MSEQANQAQRRYRIVMPDPFSDRLDAVRQGLEGLDYELVVAKGESWVEEARDADGLIVNLVPVGAAELGSLARCAVIARLGTGVDSVDVAAARRRGIAVTNVPDYCSEEVSDHVLALMLSWMRHIPQAAKDMADKRWRQTDYRPIRRVSTQVMGLVGYGKLARAVARKARALGMRVIAHDPMLGRDEAGIAELMSFERVLGEADILSLHAPLTDATRGMINDAALARMKPSALLINAARGELVEEGALVRALDAGTIAGAALDVFASEPWTADSPLRHDQRVLLTPHMAFYSEESLASLEEQAARSIRDILTGAGSPNVVN</sequence>
<evidence type="ECO:0008006" key="9">
    <source>
        <dbReference type="Google" id="ProtNLM"/>
    </source>
</evidence>
<dbReference type="GO" id="GO:0016616">
    <property type="term" value="F:oxidoreductase activity, acting on the CH-OH group of donors, NAD or NADP as acceptor"/>
    <property type="evidence" value="ECO:0007669"/>
    <property type="project" value="InterPro"/>
</dbReference>
<dbReference type="PANTHER" id="PTHR43761:SF1">
    <property type="entry name" value="D-ISOMER SPECIFIC 2-HYDROXYACID DEHYDROGENASE CATALYTIC DOMAIN-CONTAINING PROTEIN-RELATED"/>
    <property type="match status" value="1"/>
</dbReference>
<dbReference type="EMBL" id="LVVY01000151">
    <property type="protein sequence ID" value="OAM72980.1"/>
    <property type="molecule type" value="Genomic_DNA"/>
</dbReference>
<dbReference type="PANTHER" id="PTHR43761">
    <property type="entry name" value="D-ISOMER SPECIFIC 2-HYDROXYACID DEHYDROGENASE FAMILY PROTEIN (AFU_ORTHOLOGUE AFUA_1G13630)"/>
    <property type="match status" value="1"/>
</dbReference>
<reference evidence="7 8" key="1">
    <citation type="submission" date="2016-03" db="EMBL/GenBank/DDBJ databases">
        <title>Genome sequencing of Devosia sp. S37.</title>
        <authorList>
            <person name="Mohd Nor M."/>
        </authorList>
    </citation>
    <scope>NUCLEOTIDE SEQUENCE [LARGE SCALE GENOMIC DNA]</scope>
    <source>
        <strain evidence="7 8">S37</strain>
    </source>
</reference>
<dbReference type="GO" id="GO:0003714">
    <property type="term" value="F:transcription corepressor activity"/>
    <property type="evidence" value="ECO:0007669"/>
    <property type="project" value="InterPro"/>
</dbReference>
<feature type="domain" description="D-isomer specific 2-hydroxyacid dehydrogenase NAD-binding" evidence="6">
    <location>
        <begin position="115"/>
        <end position="289"/>
    </location>
</feature>
<dbReference type="PROSITE" id="PS00671">
    <property type="entry name" value="D_2_HYDROXYACID_DH_3"/>
    <property type="match status" value="1"/>
</dbReference>
<dbReference type="RefSeq" id="WP_067460782.1">
    <property type="nucleotide sequence ID" value="NZ_LVVY01000151.1"/>
</dbReference>
<dbReference type="CDD" id="cd05299">
    <property type="entry name" value="CtBP_dh"/>
    <property type="match status" value="1"/>
</dbReference>
<feature type="domain" description="D-isomer specific 2-hydroxyacid dehydrogenase catalytic" evidence="5">
    <location>
        <begin position="43"/>
        <end position="321"/>
    </location>
</feature>
<evidence type="ECO:0000259" key="6">
    <source>
        <dbReference type="Pfam" id="PF02826"/>
    </source>
</evidence>
<dbReference type="InterPro" id="IPR006139">
    <property type="entry name" value="D-isomer_2_OHA_DH_cat_dom"/>
</dbReference>
<dbReference type="Pfam" id="PF00389">
    <property type="entry name" value="2-Hacid_dh"/>
    <property type="match status" value="1"/>
</dbReference>
<keyword evidence="3" id="KW-0520">NAD</keyword>
<evidence type="ECO:0000256" key="3">
    <source>
        <dbReference type="ARBA" id="ARBA00023027"/>
    </source>
</evidence>
<gene>
    <name evidence="7" type="ORF">A3840_18835</name>
</gene>
<dbReference type="GO" id="GO:0051287">
    <property type="term" value="F:NAD binding"/>
    <property type="evidence" value="ECO:0007669"/>
    <property type="project" value="InterPro"/>
</dbReference>
<dbReference type="InterPro" id="IPR036291">
    <property type="entry name" value="NAD(P)-bd_dom_sf"/>
</dbReference>
<protein>
    <recommendedName>
        <fullName evidence="9">Hydroxyacid dehydrogenase</fullName>
    </recommendedName>
</protein>
<dbReference type="Proteomes" id="UP000078389">
    <property type="component" value="Unassembled WGS sequence"/>
</dbReference>
<comment type="caution">
    <text evidence="7">The sequence shown here is derived from an EMBL/GenBank/DDBJ whole genome shotgun (WGS) entry which is preliminary data.</text>
</comment>
<evidence type="ECO:0000256" key="1">
    <source>
        <dbReference type="ARBA" id="ARBA00005854"/>
    </source>
</evidence>
<keyword evidence="8" id="KW-1185">Reference proteome</keyword>
<dbReference type="SUPFAM" id="SSF52283">
    <property type="entry name" value="Formate/glycerate dehydrogenase catalytic domain-like"/>
    <property type="match status" value="1"/>
</dbReference>